<accession>A0A1B6F712</accession>
<proteinExistence type="predicted"/>
<dbReference type="AlphaFoldDB" id="A0A1B6F712"/>
<keyword evidence="1" id="KW-1133">Transmembrane helix</keyword>
<keyword evidence="1" id="KW-0812">Transmembrane</keyword>
<feature type="non-terminal residue" evidence="2">
    <location>
        <position position="1"/>
    </location>
</feature>
<gene>
    <name evidence="2" type="ORF">g.21796</name>
</gene>
<evidence type="ECO:0000313" key="2">
    <source>
        <dbReference type="EMBL" id="JAS46029.1"/>
    </source>
</evidence>
<name>A0A1B6F712_9HEMI</name>
<sequence>TTWKTSRQIQVRCITTGGSCKKGCTIAGVTTNSKKYCKNIILIDFMLMMTFLVLLTVHIENCRPLPIYGCDPRTLMCDFGPESAFNSRSLGLSRKRQERDLTVDHLEDISTDTGTMYNDWW</sequence>
<keyword evidence="1" id="KW-0472">Membrane</keyword>
<organism evidence="2">
    <name type="scientific">Cuerna arida</name>
    <dbReference type="NCBI Taxonomy" id="1464854"/>
    <lineage>
        <taxon>Eukaryota</taxon>
        <taxon>Metazoa</taxon>
        <taxon>Ecdysozoa</taxon>
        <taxon>Arthropoda</taxon>
        <taxon>Hexapoda</taxon>
        <taxon>Insecta</taxon>
        <taxon>Pterygota</taxon>
        <taxon>Neoptera</taxon>
        <taxon>Paraneoptera</taxon>
        <taxon>Hemiptera</taxon>
        <taxon>Auchenorrhyncha</taxon>
        <taxon>Membracoidea</taxon>
        <taxon>Cicadellidae</taxon>
        <taxon>Cicadellinae</taxon>
        <taxon>Proconiini</taxon>
        <taxon>Cuerna</taxon>
    </lineage>
</organism>
<protein>
    <submittedName>
        <fullName evidence="2">Uncharacterized protein</fullName>
    </submittedName>
</protein>
<feature type="transmembrane region" description="Helical" evidence="1">
    <location>
        <begin position="40"/>
        <end position="59"/>
    </location>
</feature>
<dbReference type="EMBL" id="GECZ01023740">
    <property type="protein sequence ID" value="JAS46029.1"/>
    <property type="molecule type" value="Transcribed_RNA"/>
</dbReference>
<evidence type="ECO:0000256" key="1">
    <source>
        <dbReference type="SAM" id="Phobius"/>
    </source>
</evidence>
<reference evidence="2" key="1">
    <citation type="submission" date="2015-11" db="EMBL/GenBank/DDBJ databases">
        <title>De novo transcriptome assembly of four potential Pierce s Disease insect vectors from Arizona vineyards.</title>
        <authorList>
            <person name="Tassone E.E."/>
        </authorList>
    </citation>
    <scope>NUCLEOTIDE SEQUENCE</scope>
</reference>